<evidence type="ECO:0000256" key="3">
    <source>
        <dbReference type="ARBA" id="ARBA00022475"/>
    </source>
</evidence>
<dbReference type="PANTHER" id="PTHR30509">
    <property type="entry name" value="P-HYDROXYBENZOIC ACID EFFLUX PUMP SUBUNIT-RELATED"/>
    <property type="match status" value="1"/>
</dbReference>
<accession>A0ABQ6P9B4</accession>
<dbReference type="Pfam" id="PF04632">
    <property type="entry name" value="FUSC"/>
    <property type="match status" value="1"/>
</dbReference>
<dbReference type="Proteomes" id="UP001187221">
    <property type="component" value="Unassembled WGS sequence"/>
</dbReference>
<dbReference type="RefSeq" id="WP_317975462.1">
    <property type="nucleotide sequence ID" value="NZ_BTFW01000001.1"/>
</dbReference>
<keyword evidence="2" id="KW-0813">Transport</keyword>
<dbReference type="PANTHER" id="PTHR30509:SF9">
    <property type="entry name" value="MULTIDRUG RESISTANCE PROTEIN MDTO"/>
    <property type="match status" value="1"/>
</dbReference>
<name>A0ABQ6P9B4_9SPHN</name>
<keyword evidence="3" id="KW-1003">Cell membrane</keyword>
<feature type="transmembrane region" description="Helical" evidence="7">
    <location>
        <begin position="152"/>
        <end position="173"/>
    </location>
</feature>
<keyword evidence="9" id="KW-1185">Reference proteome</keyword>
<comment type="caution">
    <text evidence="8">The sequence shown here is derived from an EMBL/GenBank/DDBJ whole genome shotgun (WGS) entry which is preliminary data.</text>
</comment>
<dbReference type="EMBL" id="BTFW01000001">
    <property type="protein sequence ID" value="GMM61813.1"/>
    <property type="molecule type" value="Genomic_DNA"/>
</dbReference>
<keyword evidence="6 7" id="KW-0472">Membrane</keyword>
<evidence type="ECO:0000256" key="5">
    <source>
        <dbReference type="ARBA" id="ARBA00022989"/>
    </source>
</evidence>
<gene>
    <name evidence="8" type="ORF">NUTIK01_25900</name>
</gene>
<evidence type="ECO:0000256" key="2">
    <source>
        <dbReference type="ARBA" id="ARBA00022448"/>
    </source>
</evidence>
<evidence type="ECO:0000313" key="8">
    <source>
        <dbReference type="EMBL" id="GMM61813.1"/>
    </source>
</evidence>
<evidence type="ECO:0000256" key="6">
    <source>
        <dbReference type="ARBA" id="ARBA00023136"/>
    </source>
</evidence>
<feature type="transmembrane region" description="Helical" evidence="7">
    <location>
        <begin position="365"/>
        <end position="385"/>
    </location>
</feature>
<evidence type="ECO:0000313" key="9">
    <source>
        <dbReference type="Proteomes" id="UP001187221"/>
    </source>
</evidence>
<protein>
    <submittedName>
        <fullName evidence="8">FUSC family protein</fullName>
    </submittedName>
</protein>
<sequence>MPVKLLSSIRPPNFAQLMFAFKTVLAAFLALWIGLWVGLPMSFWSMTTVFIVSNPLAGATRSKAIFRVIGTFAGAAFAVAVVPGLFEWPLLLSGVLAAWVGLCLTISLLDRSARSYTLMLAGYTAAIIAFPSTNNPYGVFDTAVARVTEITLGIVAATLTHSIIMPLSVSVPLGGRLERWMRDAETWLADCLTRDAPRRTPREQQQLAVDVVDCALMTTHVPFDTSHWREATGTVRALLERMVLLLPLLSGLSDRRAAIAAVPENPDPDLDRARMAAQDWLAAGSPSDALPDLSMADSTLFANARTADWHDLLVISYRVRLAQVVALLGECRQALNHLRDPDAPILASLRSPRAAFRLHRDFGQALMAGIAAAAAVFACCVIWIYSSWADGAGAAAMTAVFCCLFASLDNPVPMILRFGVAICLGVPMAGVYVFAILPMVHDFLAMAIVLSPPLLAIAYCVGNPRLAGQATAMAMGFCAAVSIQETYQQDFEHFINANIGQVLAVILAAGFTAGLRNLGTDVAIKRLLRSLQRDLVRLSASPVAPDPSQVLARVMDQTALLTQRLSTDTEGVLTAQEGLREVRLALNLVAIQHARTGAPLRQQRALSILLREAERYFRSWRPDAPPPPDERLLHRIDRALRLILRDGMDLDPQPLPFGHPDARDRPHAVAALIAFRRNLFPNSPSPVLHFPTTGPAELPA</sequence>
<feature type="transmembrane region" description="Helical" evidence="7">
    <location>
        <begin position="415"/>
        <end position="437"/>
    </location>
</feature>
<proteinExistence type="predicted"/>
<feature type="transmembrane region" description="Helical" evidence="7">
    <location>
        <begin position="64"/>
        <end position="82"/>
    </location>
</feature>
<feature type="transmembrane region" description="Helical" evidence="7">
    <location>
        <begin position="499"/>
        <end position="519"/>
    </location>
</feature>
<feature type="transmembrane region" description="Helical" evidence="7">
    <location>
        <begin position="88"/>
        <end position="109"/>
    </location>
</feature>
<feature type="transmembrane region" description="Helical" evidence="7">
    <location>
        <begin position="20"/>
        <end position="52"/>
    </location>
</feature>
<evidence type="ECO:0000256" key="4">
    <source>
        <dbReference type="ARBA" id="ARBA00022692"/>
    </source>
</evidence>
<organism evidence="8 9">
    <name type="scientific">Novosphingobium pituita</name>
    <dbReference type="NCBI Taxonomy" id="3056842"/>
    <lineage>
        <taxon>Bacteria</taxon>
        <taxon>Pseudomonadati</taxon>
        <taxon>Pseudomonadota</taxon>
        <taxon>Alphaproteobacteria</taxon>
        <taxon>Sphingomonadales</taxon>
        <taxon>Sphingomonadaceae</taxon>
        <taxon>Novosphingobium</taxon>
    </lineage>
</organism>
<feature type="transmembrane region" description="Helical" evidence="7">
    <location>
        <begin position="116"/>
        <end position="132"/>
    </location>
</feature>
<evidence type="ECO:0000256" key="1">
    <source>
        <dbReference type="ARBA" id="ARBA00004651"/>
    </source>
</evidence>
<keyword evidence="4 7" id="KW-0812">Transmembrane</keyword>
<reference evidence="8 9" key="1">
    <citation type="submission" date="2023-06" db="EMBL/GenBank/DDBJ databases">
        <title>Draft genome sequence of Novosphingobium sp. strain IK01.</title>
        <authorList>
            <person name="Hatamoto M."/>
            <person name="Ikarashi T."/>
            <person name="Yamaguchi T."/>
        </authorList>
    </citation>
    <scope>NUCLEOTIDE SEQUENCE [LARGE SCALE GENOMIC DNA]</scope>
    <source>
        <strain evidence="8 9">IK01</strain>
    </source>
</reference>
<feature type="transmembrane region" description="Helical" evidence="7">
    <location>
        <begin position="391"/>
        <end position="408"/>
    </location>
</feature>
<dbReference type="InterPro" id="IPR006726">
    <property type="entry name" value="PHBA_efflux_AaeB/fusaric-R"/>
</dbReference>
<comment type="subcellular location">
    <subcellularLocation>
        <location evidence="1">Cell membrane</location>
        <topology evidence="1">Multi-pass membrane protein</topology>
    </subcellularLocation>
</comment>
<evidence type="ECO:0000256" key="7">
    <source>
        <dbReference type="SAM" id="Phobius"/>
    </source>
</evidence>
<keyword evidence="5 7" id="KW-1133">Transmembrane helix</keyword>